<dbReference type="Pfam" id="PF20717">
    <property type="entry name" value="DUF6829"/>
    <property type="match status" value="1"/>
</dbReference>
<reference evidence="1 2" key="1">
    <citation type="submission" date="2024-02" db="EMBL/GenBank/DDBJ databases">
        <authorList>
            <person name="Chen Y."/>
            <person name="Shah S."/>
            <person name="Dougan E. K."/>
            <person name="Thang M."/>
            <person name="Chan C."/>
        </authorList>
    </citation>
    <scope>NUCLEOTIDE SEQUENCE [LARGE SCALE GENOMIC DNA]</scope>
</reference>
<organism evidence="1 2">
    <name type="scientific">Durusdinium trenchii</name>
    <dbReference type="NCBI Taxonomy" id="1381693"/>
    <lineage>
        <taxon>Eukaryota</taxon>
        <taxon>Sar</taxon>
        <taxon>Alveolata</taxon>
        <taxon>Dinophyceae</taxon>
        <taxon>Suessiales</taxon>
        <taxon>Symbiodiniaceae</taxon>
        <taxon>Durusdinium</taxon>
    </lineage>
</organism>
<comment type="caution">
    <text evidence="1">The sequence shown here is derived from an EMBL/GenBank/DDBJ whole genome shotgun (WGS) entry which is preliminary data.</text>
</comment>
<dbReference type="Proteomes" id="UP001642464">
    <property type="component" value="Unassembled WGS sequence"/>
</dbReference>
<keyword evidence="2" id="KW-1185">Reference proteome</keyword>
<dbReference type="InterPro" id="IPR049232">
    <property type="entry name" value="DUF6829"/>
</dbReference>
<evidence type="ECO:0000313" key="1">
    <source>
        <dbReference type="EMBL" id="CAK9046187.1"/>
    </source>
</evidence>
<gene>
    <name evidence="1" type="ORF">SCF082_LOCUS26022</name>
</gene>
<protein>
    <submittedName>
        <fullName evidence="1">Cyclic nucleotide-gated cation channel alpha-3</fullName>
    </submittedName>
</protein>
<proteinExistence type="predicted"/>
<sequence length="599" mass="67111">MERYISFQHTSTVASIQFNDTFLLKPSALIQAIQENPESCSYVYQYARKLQAKLNSEETHAAEHLPDEEIEECSEATDVYQLRHLSKEKLLVYFEVPTENTSQEEILAFIEDVMSGKICEGAHILHELARLFPELTPENGTHAVFTSDTERHRALSCMISVLWLASNNYEEFSHCQPGSKKLQPQLWSRLQDFVHWVGIKEKPQWIHGTLVYLAVKGLGRSKSLALQLPVECQTPDKVVCRLLENYMNVVPSAQYLDPVTHELVTSISKLHISFVFGQFMQAENTPLSLQILRQRAAEHDDAAYKLFLFSALTGLAGIGAGPGTSGSPFLIEPTTLTVLHSLQALQKLQLRSSQERHEAAGDLLEWLGQHWGYLCHWGRSLALSTHTLEDLAFLRLACICRTRARAAAAMGERTALEMAFSSWCSLSLSERQALTETRIWIYGRLRQCTQEPQGRSSPCRATELPVAVPVGLASMLVLLVELVEITWTQLGISVLPHQVEVNLVDLAAFTAAVRSRSVFFSCLENARINHSGNSGYVLNMTSKNWSRTEEVSNHDLAVSSAMRAVLRAVAKPKREETKDTRLTPLPSIIENTVVESMVV</sequence>
<accession>A0ABP0M630</accession>
<evidence type="ECO:0000313" key="2">
    <source>
        <dbReference type="Proteomes" id="UP001642464"/>
    </source>
</evidence>
<name>A0ABP0M630_9DINO</name>
<dbReference type="EMBL" id="CAXAMM010019668">
    <property type="protein sequence ID" value="CAK9046187.1"/>
    <property type="molecule type" value="Genomic_DNA"/>
</dbReference>